<evidence type="ECO:0000313" key="3">
    <source>
        <dbReference type="Proteomes" id="UP001604277"/>
    </source>
</evidence>
<evidence type="ECO:0000313" key="2">
    <source>
        <dbReference type="EMBL" id="KAL2507988.1"/>
    </source>
</evidence>
<keyword evidence="3" id="KW-1185">Reference proteome</keyword>
<dbReference type="EMBL" id="JBFOLJ010000009">
    <property type="protein sequence ID" value="KAL2507988.1"/>
    <property type="molecule type" value="Genomic_DNA"/>
</dbReference>
<feature type="region of interest" description="Disordered" evidence="1">
    <location>
        <begin position="1"/>
        <end position="30"/>
    </location>
</feature>
<dbReference type="Proteomes" id="UP001604277">
    <property type="component" value="Unassembled WGS sequence"/>
</dbReference>
<reference evidence="3" key="1">
    <citation type="submission" date="2024-07" db="EMBL/GenBank/DDBJ databases">
        <title>Two chromosome-level genome assemblies of Korean endemic species Abeliophyllum distichum and Forsythia ovata (Oleaceae).</title>
        <authorList>
            <person name="Jang H."/>
        </authorList>
    </citation>
    <scope>NUCLEOTIDE SEQUENCE [LARGE SCALE GENOMIC DNA]</scope>
</reference>
<evidence type="ECO:0000256" key="1">
    <source>
        <dbReference type="SAM" id="MobiDB-lite"/>
    </source>
</evidence>
<gene>
    <name evidence="2" type="ORF">Fot_31635</name>
</gene>
<comment type="caution">
    <text evidence="2">The sequence shown here is derived from an EMBL/GenBank/DDBJ whole genome shotgun (WGS) entry which is preliminary data.</text>
</comment>
<name>A0ABD1T5I1_9LAMI</name>
<proteinExistence type="predicted"/>
<dbReference type="AlphaFoldDB" id="A0ABD1T5I1"/>
<accession>A0ABD1T5I1</accession>
<protein>
    <submittedName>
        <fullName evidence="2">Ricin B-like lectin R40G3</fullName>
    </submittedName>
</protein>
<feature type="compositionally biased region" description="Basic residues" evidence="1">
    <location>
        <begin position="1"/>
        <end position="14"/>
    </location>
</feature>
<sequence length="174" mass="20140">MEYPHGHPHRHHSRDKIEDEYPPPARPPPPLFYEEKSTTAFLLLGKMRHRLPSTGKIRNRFPITGKTSHRFLRHHKSPMFIKTPIQGGQRIICLHQLSLIKVENNPHHHQHHSHFPSIVHHHSHEKSEFTNKPSVRVYSKAETNYSLTIRVGKVILSPSNLSDLFQTVGVEIPA</sequence>
<organism evidence="2 3">
    <name type="scientific">Forsythia ovata</name>
    <dbReference type="NCBI Taxonomy" id="205694"/>
    <lineage>
        <taxon>Eukaryota</taxon>
        <taxon>Viridiplantae</taxon>
        <taxon>Streptophyta</taxon>
        <taxon>Embryophyta</taxon>
        <taxon>Tracheophyta</taxon>
        <taxon>Spermatophyta</taxon>
        <taxon>Magnoliopsida</taxon>
        <taxon>eudicotyledons</taxon>
        <taxon>Gunneridae</taxon>
        <taxon>Pentapetalae</taxon>
        <taxon>asterids</taxon>
        <taxon>lamiids</taxon>
        <taxon>Lamiales</taxon>
        <taxon>Oleaceae</taxon>
        <taxon>Forsythieae</taxon>
        <taxon>Forsythia</taxon>
    </lineage>
</organism>